<accession>A0A1A6B9Q9</accession>
<evidence type="ECO:0000313" key="2">
    <source>
        <dbReference type="EMBL" id="OBR99025.1"/>
    </source>
</evidence>
<evidence type="ECO:0000313" key="5">
    <source>
        <dbReference type="Proteomes" id="UP000193928"/>
    </source>
</evidence>
<dbReference type="EMBL" id="LQOY01000251">
    <property type="protein sequence ID" value="ORV66583.1"/>
    <property type="molecule type" value="Genomic_DNA"/>
</dbReference>
<gene>
    <name evidence="2" type="ORF">A9W98_02595</name>
    <name evidence="3" type="ORF">AWC08_09600</name>
</gene>
<dbReference type="Proteomes" id="UP000093757">
    <property type="component" value="Unassembled WGS sequence"/>
</dbReference>
<dbReference type="EMBL" id="MAEM01000479">
    <property type="protein sequence ID" value="OBR99025.1"/>
    <property type="molecule type" value="Genomic_DNA"/>
</dbReference>
<dbReference type="InterPro" id="IPR036894">
    <property type="entry name" value="YbaB-like_sf"/>
</dbReference>
<dbReference type="AlphaFoldDB" id="A0A1A6B9Q9"/>
<evidence type="ECO:0000313" key="4">
    <source>
        <dbReference type="Proteomes" id="UP000093757"/>
    </source>
</evidence>
<evidence type="ECO:0008006" key="6">
    <source>
        <dbReference type="Google" id="ProtNLM"/>
    </source>
</evidence>
<comment type="caution">
    <text evidence="2">The sequence shown here is derived from an EMBL/GenBank/DDBJ whole genome shotgun (WGS) entry which is preliminary data.</text>
</comment>
<evidence type="ECO:0000256" key="1">
    <source>
        <dbReference type="SAM" id="MobiDB-lite"/>
    </source>
</evidence>
<dbReference type="OrthoDB" id="4723465at2"/>
<keyword evidence="5" id="KW-1185">Reference proteome</keyword>
<dbReference type="Proteomes" id="UP000193928">
    <property type="component" value="Unassembled WGS sequence"/>
</dbReference>
<dbReference type="RefSeq" id="WP_065136548.1">
    <property type="nucleotide sequence ID" value="NZ_JACKSU010000045.1"/>
</dbReference>
<name>A0A1A6B9Q9_MYCGO</name>
<dbReference type="Gene3D" id="3.30.1310.10">
    <property type="entry name" value="Nucleoid-associated protein YbaB-like domain"/>
    <property type="match status" value="1"/>
</dbReference>
<organism evidence="2 4">
    <name type="scientific">Mycobacterium gordonae</name>
    <dbReference type="NCBI Taxonomy" id="1778"/>
    <lineage>
        <taxon>Bacteria</taxon>
        <taxon>Bacillati</taxon>
        <taxon>Actinomycetota</taxon>
        <taxon>Actinomycetes</taxon>
        <taxon>Mycobacteriales</taxon>
        <taxon>Mycobacteriaceae</taxon>
        <taxon>Mycobacterium</taxon>
    </lineage>
</organism>
<protein>
    <recommendedName>
        <fullName evidence="6">YbaB/EbfC family nucleoid-associated protein</fullName>
    </recommendedName>
</protein>
<evidence type="ECO:0000313" key="3">
    <source>
        <dbReference type="EMBL" id="ORV66583.1"/>
    </source>
</evidence>
<reference evidence="3 5" key="1">
    <citation type="submission" date="2016-01" db="EMBL/GenBank/DDBJ databases">
        <title>The new phylogeny of the genus Mycobacterium.</title>
        <authorList>
            <person name="Tarcisio F."/>
            <person name="Conor M."/>
            <person name="Antonella G."/>
            <person name="Elisabetta G."/>
            <person name="Giulia F.S."/>
            <person name="Sara T."/>
            <person name="Anna F."/>
            <person name="Clotilde B."/>
            <person name="Roberto B."/>
            <person name="Veronica D.S."/>
            <person name="Fabio R."/>
            <person name="Monica P."/>
            <person name="Olivier J."/>
            <person name="Enrico T."/>
            <person name="Nicola S."/>
        </authorList>
    </citation>
    <scope>NUCLEOTIDE SEQUENCE [LARGE SCALE GENOMIC DNA]</scope>
    <source>
        <strain evidence="3 5">DSM 44160</strain>
    </source>
</reference>
<feature type="region of interest" description="Disordered" evidence="1">
    <location>
        <begin position="130"/>
        <end position="171"/>
    </location>
</feature>
<feature type="compositionally biased region" description="Basic and acidic residues" evidence="1">
    <location>
        <begin position="139"/>
        <end position="171"/>
    </location>
</feature>
<sequence length="171" mass="18566">MSGLGDLFGGVDPDGLDVEQLRSQLADFTGAAAQSAQRMAIETADAWSKDDLAHVWVNAQGVVIQVEFDDRLFAEATGADAGAAVVQAAQAAAAKMRTKTDEFQAALWQRVSQFGVRPINEIEEFKAMHPQVPLSGPGSRERRVLAEEPHATFRTAHADPHDWQPTIRDTD</sequence>
<reference evidence="2 4" key="2">
    <citation type="submission" date="2016-06" db="EMBL/GenBank/DDBJ databases">
        <authorList>
            <person name="Kjaerup R.B."/>
            <person name="Dalgaard T.S."/>
            <person name="Juul-Madsen H.R."/>
        </authorList>
    </citation>
    <scope>NUCLEOTIDE SEQUENCE [LARGE SCALE GENOMIC DNA]</scope>
    <source>
        <strain evidence="2 4">1245752.6</strain>
    </source>
</reference>
<proteinExistence type="predicted"/>